<sequence>MELNSEDIAYEFFPFLRVYTNGRIERHILTSRVPPGLDPITEAQSKDIIISADVNLSARIFIPKMKGSKKMPLLIHFHGGGFCTGSAFCPIVKYTLSNFVSSAQIVALSVDYRLAPEYPLPIAYEDSWDAIKWVATHVHGQGYEDWLNEYVDFKRVFLGGECAGANIAHYVALQAGLVGLDRAFKIIGLSMVHPYFGLTQPDRLYQYLSPSTSGTYDDIMLNPSVDPRLGRLPCVRVLICVAGKHMLKSRGLDYYESLKRSGFCGDVRLVETEGESHCFHLLNSAETNEPFFRMLASFMYEDC</sequence>
<accession>A0AAW1H205</accession>
<protein>
    <recommendedName>
        <fullName evidence="2">Alpha/beta hydrolase fold-3 domain-containing protein</fullName>
    </recommendedName>
</protein>
<gene>
    <name evidence="3" type="ORF">RND81_14G255400</name>
</gene>
<evidence type="ECO:0000313" key="3">
    <source>
        <dbReference type="EMBL" id="KAK9667434.1"/>
    </source>
</evidence>
<dbReference type="PANTHER" id="PTHR23024:SF632">
    <property type="entry name" value="2-HYDROXYISOFLAVANONE DEHYDRATASE-LIKE"/>
    <property type="match status" value="1"/>
</dbReference>
<reference evidence="3" key="1">
    <citation type="submission" date="2024-03" db="EMBL/GenBank/DDBJ databases">
        <title>WGS assembly of Saponaria officinalis var. Norfolk2.</title>
        <authorList>
            <person name="Jenkins J."/>
            <person name="Shu S."/>
            <person name="Grimwood J."/>
            <person name="Barry K."/>
            <person name="Goodstein D."/>
            <person name="Schmutz J."/>
            <person name="Leebens-Mack J."/>
            <person name="Osbourn A."/>
        </authorList>
    </citation>
    <scope>NUCLEOTIDE SEQUENCE [LARGE SCALE GENOMIC DNA]</scope>
    <source>
        <strain evidence="3">JIC</strain>
    </source>
</reference>
<organism evidence="3 4">
    <name type="scientific">Saponaria officinalis</name>
    <name type="common">Common soapwort</name>
    <name type="synonym">Lychnis saponaria</name>
    <dbReference type="NCBI Taxonomy" id="3572"/>
    <lineage>
        <taxon>Eukaryota</taxon>
        <taxon>Viridiplantae</taxon>
        <taxon>Streptophyta</taxon>
        <taxon>Embryophyta</taxon>
        <taxon>Tracheophyta</taxon>
        <taxon>Spermatophyta</taxon>
        <taxon>Magnoliopsida</taxon>
        <taxon>eudicotyledons</taxon>
        <taxon>Gunneridae</taxon>
        <taxon>Pentapetalae</taxon>
        <taxon>Caryophyllales</taxon>
        <taxon>Caryophyllaceae</taxon>
        <taxon>Caryophylleae</taxon>
        <taxon>Saponaria</taxon>
    </lineage>
</organism>
<proteinExistence type="inferred from homology"/>
<dbReference type="Gene3D" id="3.40.50.1820">
    <property type="entry name" value="alpha/beta hydrolase"/>
    <property type="match status" value="1"/>
</dbReference>
<evidence type="ECO:0000256" key="1">
    <source>
        <dbReference type="ARBA" id="ARBA00010515"/>
    </source>
</evidence>
<dbReference type="GO" id="GO:0016787">
    <property type="term" value="F:hydrolase activity"/>
    <property type="evidence" value="ECO:0007669"/>
    <property type="project" value="InterPro"/>
</dbReference>
<dbReference type="Proteomes" id="UP001443914">
    <property type="component" value="Unassembled WGS sequence"/>
</dbReference>
<dbReference type="InterPro" id="IPR013094">
    <property type="entry name" value="AB_hydrolase_3"/>
</dbReference>
<dbReference type="Pfam" id="PF07859">
    <property type="entry name" value="Abhydrolase_3"/>
    <property type="match status" value="1"/>
</dbReference>
<dbReference type="SUPFAM" id="SSF53474">
    <property type="entry name" value="alpha/beta-Hydrolases"/>
    <property type="match status" value="1"/>
</dbReference>
<evidence type="ECO:0000313" key="4">
    <source>
        <dbReference type="Proteomes" id="UP001443914"/>
    </source>
</evidence>
<name>A0AAW1H205_SAPOF</name>
<dbReference type="InterPro" id="IPR050466">
    <property type="entry name" value="Carboxylest/Gibb_receptor"/>
</dbReference>
<comment type="similarity">
    <text evidence="1">Belongs to the 'GDXG' lipolytic enzyme family.</text>
</comment>
<dbReference type="EMBL" id="JBDFQZ010000014">
    <property type="protein sequence ID" value="KAK9667434.1"/>
    <property type="molecule type" value="Genomic_DNA"/>
</dbReference>
<dbReference type="AlphaFoldDB" id="A0AAW1H205"/>
<feature type="domain" description="Alpha/beta hydrolase fold-3" evidence="2">
    <location>
        <begin position="74"/>
        <end position="280"/>
    </location>
</feature>
<dbReference type="InterPro" id="IPR029058">
    <property type="entry name" value="AB_hydrolase_fold"/>
</dbReference>
<comment type="caution">
    <text evidence="3">The sequence shown here is derived from an EMBL/GenBank/DDBJ whole genome shotgun (WGS) entry which is preliminary data.</text>
</comment>
<keyword evidence="4" id="KW-1185">Reference proteome</keyword>
<dbReference type="PANTHER" id="PTHR23024">
    <property type="entry name" value="ARYLACETAMIDE DEACETYLASE"/>
    <property type="match status" value="1"/>
</dbReference>
<evidence type="ECO:0000259" key="2">
    <source>
        <dbReference type="Pfam" id="PF07859"/>
    </source>
</evidence>